<feature type="transmembrane region" description="Helical" evidence="1">
    <location>
        <begin position="37"/>
        <end position="58"/>
    </location>
</feature>
<name>A0A345IJA9_9DEIO</name>
<reference evidence="2 3" key="1">
    <citation type="submission" date="2018-07" db="EMBL/GenBank/DDBJ databases">
        <title>Complete Genome and Methylome Analysis of Deinococcus wulumuqiensis NEB 479.</title>
        <authorList>
            <person name="Fomenkov A."/>
            <person name="Luyten Y."/>
            <person name="Vincze T."/>
            <person name="Anton B.P."/>
            <person name="Clark T."/>
            <person name="Roberts R.J."/>
            <person name="Morgan R.D."/>
        </authorList>
    </citation>
    <scope>NUCLEOTIDE SEQUENCE [LARGE SCALE GENOMIC DNA]</scope>
    <source>
        <strain evidence="2 3">NEB 479</strain>
    </source>
</reference>
<protein>
    <submittedName>
        <fullName evidence="2">Uncharacterized protein</fullName>
    </submittedName>
</protein>
<keyword evidence="1" id="KW-0472">Membrane</keyword>
<dbReference type="EMBL" id="CP031158">
    <property type="protein sequence ID" value="AXG99781.1"/>
    <property type="molecule type" value="Genomic_DNA"/>
</dbReference>
<proteinExistence type="predicted"/>
<accession>A0A345IJA9</accession>
<dbReference type="KEGG" id="dwu:DVJ83_12330"/>
<gene>
    <name evidence="2" type="ORF">DVJ83_12330</name>
</gene>
<organism evidence="2 3">
    <name type="scientific">Deinococcus wulumuqiensis</name>
    <dbReference type="NCBI Taxonomy" id="980427"/>
    <lineage>
        <taxon>Bacteria</taxon>
        <taxon>Thermotogati</taxon>
        <taxon>Deinococcota</taxon>
        <taxon>Deinococci</taxon>
        <taxon>Deinococcales</taxon>
        <taxon>Deinococcaceae</taxon>
        <taxon>Deinococcus</taxon>
    </lineage>
</organism>
<evidence type="ECO:0000313" key="3">
    <source>
        <dbReference type="Proteomes" id="UP000253744"/>
    </source>
</evidence>
<keyword evidence="1" id="KW-0812">Transmembrane</keyword>
<dbReference type="AlphaFoldDB" id="A0A345IJA9"/>
<evidence type="ECO:0000256" key="1">
    <source>
        <dbReference type="SAM" id="Phobius"/>
    </source>
</evidence>
<keyword evidence="1" id="KW-1133">Transmembrane helix</keyword>
<dbReference type="Proteomes" id="UP000253744">
    <property type="component" value="Chromosome"/>
</dbReference>
<evidence type="ECO:0000313" key="2">
    <source>
        <dbReference type="EMBL" id="AXG99781.1"/>
    </source>
</evidence>
<sequence length="59" mass="6626">MNHAERQRIRAEERERLIAKQQFEAERLAAAPGCGTILKWIFLGSFGLALVIVGLDALF</sequence>